<comment type="catalytic activity">
    <reaction evidence="20">
        <text>L-seryl-[protein] + ATP = O-phospho-L-seryl-[protein] + ADP + H(+)</text>
        <dbReference type="Rhea" id="RHEA:17989"/>
        <dbReference type="Rhea" id="RHEA-COMP:9863"/>
        <dbReference type="Rhea" id="RHEA-COMP:11604"/>
        <dbReference type="ChEBI" id="CHEBI:15378"/>
        <dbReference type="ChEBI" id="CHEBI:29999"/>
        <dbReference type="ChEBI" id="CHEBI:30616"/>
        <dbReference type="ChEBI" id="CHEBI:83421"/>
        <dbReference type="ChEBI" id="CHEBI:456216"/>
        <dbReference type="EC" id="2.7.11.1"/>
    </reaction>
</comment>
<dbReference type="SUPFAM" id="SSF51110">
    <property type="entry name" value="alpha-D-mannose-specific plant lectins"/>
    <property type="match status" value="1"/>
</dbReference>
<evidence type="ECO:0000256" key="17">
    <source>
        <dbReference type="ARBA" id="ARBA00023170"/>
    </source>
</evidence>
<evidence type="ECO:0000256" key="19">
    <source>
        <dbReference type="ARBA" id="ARBA00047899"/>
    </source>
</evidence>
<dbReference type="SUPFAM" id="SSF56112">
    <property type="entry name" value="Protein kinase-like (PK-like)"/>
    <property type="match status" value="1"/>
</dbReference>
<evidence type="ECO:0000259" key="24">
    <source>
        <dbReference type="PROSITE" id="PS50011"/>
    </source>
</evidence>
<dbReference type="GO" id="GO:0048544">
    <property type="term" value="P:recognition of pollen"/>
    <property type="evidence" value="ECO:0007669"/>
    <property type="project" value="InterPro"/>
</dbReference>
<dbReference type="Gene3D" id="2.90.10.10">
    <property type="entry name" value="Bulb-type lectin domain"/>
    <property type="match status" value="2"/>
</dbReference>
<dbReference type="InterPro" id="IPR036426">
    <property type="entry name" value="Bulb-type_lectin_dom_sf"/>
</dbReference>
<feature type="domain" description="Protein kinase" evidence="24">
    <location>
        <begin position="607"/>
        <end position="884"/>
    </location>
</feature>
<evidence type="ECO:0000313" key="26">
    <source>
        <dbReference type="EMBL" id="KAK7364571.1"/>
    </source>
</evidence>
<dbReference type="FunFam" id="2.90.10.10:FF:000025">
    <property type="entry name" value="G-type lectin S-receptor-like serine/threonine-protein kinase"/>
    <property type="match status" value="1"/>
</dbReference>
<dbReference type="Pfam" id="PF01453">
    <property type="entry name" value="B_lectin"/>
    <property type="match status" value="1"/>
</dbReference>
<name>A0AAN9N2R9_PHACN</name>
<dbReference type="FunFam" id="1.10.510.10:FF:000384">
    <property type="entry name" value="G-type lectin S-receptor-like serine/threonine-protein kinase"/>
    <property type="match status" value="1"/>
</dbReference>
<keyword evidence="8" id="KW-0732">Signal</keyword>
<keyword evidence="5" id="KW-0245">EGF-like domain</keyword>
<evidence type="ECO:0000256" key="6">
    <source>
        <dbReference type="ARBA" id="ARBA00022679"/>
    </source>
</evidence>
<keyword evidence="13 21" id="KW-0067">ATP-binding</keyword>
<evidence type="ECO:0000256" key="12">
    <source>
        <dbReference type="ARBA" id="ARBA00022777"/>
    </source>
</evidence>
<keyword evidence="16" id="KW-1015">Disulfide bond</keyword>
<evidence type="ECO:0000256" key="14">
    <source>
        <dbReference type="ARBA" id="ARBA00022989"/>
    </source>
</evidence>
<keyword evidence="27" id="KW-1185">Reference proteome</keyword>
<feature type="compositionally biased region" description="Low complexity" evidence="22">
    <location>
        <begin position="915"/>
        <end position="941"/>
    </location>
</feature>
<dbReference type="GO" id="GO:0004674">
    <property type="term" value="F:protein serine/threonine kinase activity"/>
    <property type="evidence" value="ECO:0007669"/>
    <property type="project" value="UniProtKB-KW"/>
</dbReference>
<dbReference type="InterPro" id="IPR017441">
    <property type="entry name" value="Protein_kinase_ATP_BS"/>
</dbReference>
<evidence type="ECO:0000256" key="4">
    <source>
        <dbReference type="ARBA" id="ARBA00022527"/>
    </source>
</evidence>
<dbReference type="Pfam" id="PF00069">
    <property type="entry name" value="Pkinase"/>
    <property type="match status" value="1"/>
</dbReference>
<evidence type="ECO:0000256" key="10">
    <source>
        <dbReference type="ARBA" id="ARBA00022737"/>
    </source>
</evidence>
<keyword evidence="17" id="KW-0675">Receptor</keyword>
<dbReference type="PANTHER" id="PTHR47974:SF24">
    <property type="entry name" value="RECEPTOR-LIKE SERINE_THREONINE-PROTEIN KINASE"/>
    <property type="match status" value="1"/>
</dbReference>
<evidence type="ECO:0000256" key="16">
    <source>
        <dbReference type="ARBA" id="ARBA00023157"/>
    </source>
</evidence>
<keyword evidence="14 23" id="KW-1133">Transmembrane helix</keyword>
<evidence type="ECO:0000256" key="5">
    <source>
        <dbReference type="ARBA" id="ARBA00022536"/>
    </source>
</evidence>
<dbReference type="Gene3D" id="3.30.200.20">
    <property type="entry name" value="Phosphorylase Kinase, domain 1"/>
    <property type="match status" value="1"/>
</dbReference>
<feature type="transmembrane region" description="Helical" evidence="23">
    <location>
        <begin position="545"/>
        <end position="569"/>
    </location>
</feature>
<evidence type="ECO:0000256" key="13">
    <source>
        <dbReference type="ARBA" id="ARBA00022840"/>
    </source>
</evidence>
<dbReference type="InterPro" id="IPR011009">
    <property type="entry name" value="Kinase-like_dom_sf"/>
</dbReference>
<keyword evidence="15 23" id="KW-0472">Membrane</keyword>
<evidence type="ECO:0000256" key="9">
    <source>
        <dbReference type="ARBA" id="ARBA00022734"/>
    </source>
</evidence>
<dbReference type="GO" id="GO:0005886">
    <property type="term" value="C:plasma membrane"/>
    <property type="evidence" value="ECO:0007669"/>
    <property type="project" value="UniProtKB-SubCell"/>
</dbReference>
<dbReference type="CDD" id="cd00028">
    <property type="entry name" value="B_lectin"/>
    <property type="match status" value="1"/>
</dbReference>
<accession>A0AAN9N2R9</accession>
<evidence type="ECO:0000256" key="8">
    <source>
        <dbReference type="ARBA" id="ARBA00022729"/>
    </source>
</evidence>
<dbReference type="PROSITE" id="PS50927">
    <property type="entry name" value="BULB_LECTIN"/>
    <property type="match status" value="2"/>
</dbReference>
<evidence type="ECO:0000256" key="3">
    <source>
        <dbReference type="ARBA" id="ARBA00022475"/>
    </source>
</evidence>
<dbReference type="PROSITE" id="PS00107">
    <property type="entry name" value="PROTEIN_KINASE_ATP"/>
    <property type="match status" value="1"/>
</dbReference>
<evidence type="ECO:0000256" key="15">
    <source>
        <dbReference type="ARBA" id="ARBA00023136"/>
    </source>
</evidence>
<evidence type="ECO:0000256" key="2">
    <source>
        <dbReference type="ARBA" id="ARBA00012513"/>
    </source>
</evidence>
<dbReference type="Gene3D" id="1.10.510.10">
    <property type="entry name" value="Transferase(Phosphotransferase) domain 1"/>
    <property type="match status" value="1"/>
</dbReference>
<proteinExistence type="predicted"/>
<keyword evidence="9" id="KW-0430">Lectin</keyword>
<comment type="caution">
    <text evidence="26">The sequence shown here is derived from an EMBL/GenBank/DDBJ whole genome shotgun (WGS) entry which is preliminary data.</text>
</comment>
<dbReference type="GO" id="GO:0005524">
    <property type="term" value="F:ATP binding"/>
    <property type="evidence" value="ECO:0007669"/>
    <property type="project" value="UniProtKB-UniRule"/>
</dbReference>
<evidence type="ECO:0000256" key="18">
    <source>
        <dbReference type="ARBA" id="ARBA00023180"/>
    </source>
</evidence>
<evidence type="ECO:0000313" key="27">
    <source>
        <dbReference type="Proteomes" id="UP001374584"/>
    </source>
</evidence>
<dbReference type="PROSITE" id="PS50011">
    <property type="entry name" value="PROTEIN_KINASE_DOM"/>
    <property type="match status" value="1"/>
</dbReference>
<keyword evidence="18" id="KW-0325">Glycoprotein</keyword>
<evidence type="ECO:0000256" key="1">
    <source>
        <dbReference type="ARBA" id="ARBA00004251"/>
    </source>
</evidence>
<dbReference type="EC" id="2.7.11.1" evidence="2"/>
<dbReference type="SMART" id="SM00220">
    <property type="entry name" value="S_TKc"/>
    <property type="match status" value="1"/>
</dbReference>
<keyword evidence="7 23" id="KW-0812">Transmembrane</keyword>
<keyword evidence="12" id="KW-0418">Kinase</keyword>
<keyword evidence="6" id="KW-0808">Transferase</keyword>
<dbReference type="InterPro" id="IPR000719">
    <property type="entry name" value="Prot_kinase_dom"/>
</dbReference>
<feature type="domain" description="Bulb-type lectin" evidence="25">
    <location>
        <begin position="150"/>
        <end position="262"/>
    </location>
</feature>
<sequence length="959" mass="104927">MSNRTRRSSLKTFHLPKREGRVAAAISPIKYSSCLRFKPFSHSSKFKTKTEIFFNHSTNHHQERAKSKSSPLAPHLNSHFFRTQPKSPKKNTSFASITNIFIFHSRTYPYEQTHTIETSQNMFLKIQFLFLTLFLAATVATAIDPGSTLSASSTSNQTWSSPSGTFSLGFISFQPPTTPPSFIAAIVYTGGNPVVWSAGNGTAVDSGGSLRFLSSGSLRLVNGSGATVWDSGTAGATSAALEDSGNLVISNGTSTLWSSFENPTDTLVPTQNFSVGKVLTSESYVFSLSGIGNLSLKWNNSIVYWTQGLNSSVNVSLESPVLTLTSIGLLELSDVNLSPPVLVAYSSDYDQNADVFRVLKLDNDGNLRIYSTNQDGGTSTVRWAAVADQCKVYAYCGNYGVCSYNDSSTVCGCPSENFEMVDPNDGRKGCRRKVSLDSCQGSATMLTLDHSVVLSYLPEASSETFFIGLSACRMNCLSGSRACFASTSLSDGTGQCVLRSVDFVSGYQDPSLPSTSYFKVCPPLAPNPPSSSAETVRERGSKVPAWVVVVVVLGTLLGLVALEGGLWMWCCRNNKRFGGLSAQYALLEYASGAPVQFSYKELQQATKGFKEKLGAGGFGAVYRGTLVNKTVVAVKQLEGIEQGEKQFRMEVATISSTHHLNLVRLIGFCSEGRHRLLVYEFMKNGSLDNFLFLTEERSGKLLNWDYRYNIALGTARGITYLHEECRDCIVHCDIKPENILLDENYVSKVSDFGLAKLINPKDHRHRTLTSVRGTRGYLAPEWLANLPITSKSDVYSYGMVLLEIVSGRRNFDVSEETNRKKFSIWAYEEFEKGNISEILDKRLARQEVDMEQVRRAIQASFWCIQEQPSQRPTMSRVLQMLEGVTQFEKPPAPKSVIEGTVSGTSTYLSSNASAFSTVGVSPPGPSSSTSSFQISSNVSTFNSGRNPEKPTSTLLQSDT</sequence>
<dbReference type="Pfam" id="PF00954">
    <property type="entry name" value="S_locus_glycop"/>
    <property type="match status" value="1"/>
</dbReference>
<evidence type="ECO:0000256" key="23">
    <source>
        <dbReference type="SAM" id="Phobius"/>
    </source>
</evidence>
<gene>
    <name evidence="26" type="ORF">VNO80_13308</name>
</gene>
<feature type="binding site" evidence="21">
    <location>
        <position position="635"/>
    </location>
    <ligand>
        <name>ATP</name>
        <dbReference type="ChEBI" id="CHEBI:30616"/>
    </ligand>
</feature>
<feature type="compositionally biased region" description="Polar residues" evidence="22">
    <location>
        <begin position="942"/>
        <end position="959"/>
    </location>
</feature>
<comment type="subcellular location">
    <subcellularLocation>
        <location evidence="1">Cell membrane</location>
        <topology evidence="1">Single-pass type I membrane protein</topology>
    </subcellularLocation>
</comment>
<protein>
    <recommendedName>
        <fullName evidence="2">non-specific serine/threonine protein kinase</fullName>
        <ecNumber evidence="2">2.7.11.1</ecNumber>
    </recommendedName>
</protein>
<dbReference type="EMBL" id="JAYMYR010000005">
    <property type="protein sequence ID" value="KAK7364571.1"/>
    <property type="molecule type" value="Genomic_DNA"/>
</dbReference>
<dbReference type="SMART" id="SM00108">
    <property type="entry name" value="B_lectin"/>
    <property type="match status" value="1"/>
</dbReference>
<dbReference type="FunFam" id="3.30.200.20:FF:000059">
    <property type="entry name" value="S-receptor-like serine/threonine-protein kinase"/>
    <property type="match status" value="1"/>
</dbReference>
<evidence type="ECO:0000256" key="21">
    <source>
        <dbReference type="PROSITE-ProRule" id="PRU10141"/>
    </source>
</evidence>
<evidence type="ECO:0000259" key="25">
    <source>
        <dbReference type="PROSITE" id="PS50927"/>
    </source>
</evidence>
<evidence type="ECO:0000256" key="7">
    <source>
        <dbReference type="ARBA" id="ARBA00022692"/>
    </source>
</evidence>
<keyword evidence="4" id="KW-0723">Serine/threonine-protein kinase</keyword>
<evidence type="ECO:0000256" key="22">
    <source>
        <dbReference type="SAM" id="MobiDB-lite"/>
    </source>
</evidence>
<keyword evidence="10" id="KW-0677">Repeat</keyword>
<dbReference type="PANTHER" id="PTHR47974">
    <property type="entry name" value="OS07G0415500 PROTEIN"/>
    <property type="match status" value="1"/>
</dbReference>
<dbReference type="InterPro" id="IPR008271">
    <property type="entry name" value="Ser/Thr_kinase_AS"/>
</dbReference>
<evidence type="ECO:0000256" key="11">
    <source>
        <dbReference type="ARBA" id="ARBA00022741"/>
    </source>
</evidence>
<comment type="catalytic activity">
    <reaction evidence="19">
        <text>L-threonyl-[protein] + ATP = O-phospho-L-threonyl-[protein] + ADP + H(+)</text>
        <dbReference type="Rhea" id="RHEA:46608"/>
        <dbReference type="Rhea" id="RHEA-COMP:11060"/>
        <dbReference type="Rhea" id="RHEA-COMP:11605"/>
        <dbReference type="ChEBI" id="CHEBI:15378"/>
        <dbReference type="ChEBI" id="CHEBI:30013"/>
        <dbReference type="ChEBI" id="CHEBI:30616"/>
        <dbReference type="ChEBI" id="CHEBI:61977"/>
        <dbReference type="ChEBI" id="CHEBI:456216"/>
        <dbReference type="EC" id="2.7.11.1"/>
    </reaction>
</comment>
<dbReference type="CDD" id="cd14066">
    <property type="entry name" value="STKc_IRAK"/>
    <property type="match status" value="1"/>
</dbReference>
<feature type="domain" description="Bulb-type lectin" evidence="25">
    <location>
        <begin position="264"/>
        <end position="382"/>
    </location>
</feature>
<dbReference type="PROSITE" id="PS00108">
    <property type="entry name" value="PROTEIN_KINASE_ST"/>
    <property type="match status" value="1"/>
</dbReference>
<evidence type="ECO:0000256" key="20">
    <source>
        <dbReference type="ARBA" id="ARBA00048679"/>
    </source>
</evidence>
<dbReference type="Proteomes" id="UP001374584">
    <property type="component" value="Unassembled WGS sequence"/>
</dbReference>
<reference evidence="26 27" key="1">
    <citation type="submission" date="2024-01" db="EMBL/GenBank/DDBJ databases">
        <title>The genomes of 5 underutilized Papilionoideae crops provide insights into root nodulation and disease resistanc.</title>
        <authorList>
            <person name="Jiang F."/>
        </authorList>
    </citation>
    <scope>NUCLEOTIDE SEQUENCE [LARGE SCALE GENOMIC DNA]</scope>
    <source>
        <strain evidence="26">JINMINGXINNONG_FW02</strain>
        <tissue evidence="26">Leaves</tissue>
    </source>
</reference>
<keyword evidence="11 21" id="KW-0547">Nucleotide-binding</keyword>
<dbReference type="AlphaFoldDB" id="A0AAN9N2R9"/>
<keyword evidence="3" id="KW-1003">Cell membrane</keyword>
<dbReference type="InterPro" id="IPR000858">
    <property type="entry name" value="S_locus_glycoprot_dom"/>
</dbReference>
<dbReference type="FunFam" id="2.90.10.10:FF:000016">
    <property type="entry name" value="G-type lectin S-receptor-like serine/threonine-protein kinase"/>
    <property type="match status" value="1"/>
</dbReference>
<feature type="region of interest" description="Disordered" evidence="22">
    <location>
        <begin position="915"/>
        <end position="959"/>
    </location>
</feature>
<organism evidence="26 27">
    <name type="scientific">Phaseolus coccineus</name>
    <name type="common">Scarlet runner bean</name>
    <name type="synonym">Phaseolus multiflorus</name>
    <dbReference type="NCBI Taxonomy" id="3886"/>
    <lineage>
        <taxon>Eukaryota</taxon>
        <taxon>Viridiplantae</taxon>
        <taxon>Streptophyta</taxon>
        <taxon>Embryophyta</taxon>
        <taxon>Tracheophyta</taxon>
        <taxon>Spermatophyta</taxon>
        <taxon>Magnoliopsida</taxon>
        <taxon>eudicotyledons</taxon>
        <taxon>Gunneridae</taxon>
        <taxon>Pentapetalae</taxon>
        <taxon>rosids</taxon>
        <taxon>fabids</taxon>
        <taxon>Fabales</taxon>
        <taxon>Fabaceae</taxon>
        <taxon>Papilionoideae</taxon>
        <taxon>50 kb inversion clade</taxon>
        <taxon>NPAAA clade</taxon>
        <taxon>indigoferoid/millettioid clade</taxon>
        <taxon>Phaseoleae</taxon>
        <taxon>Phaseolus</taxon>
    </lineage>
</organism>
<dbReference type="InterPro" id="IPR001480">
    <property type="entry name" value="Bulb-type_lectin_dom"/>
</dbReference>
<dbReference type="GO" id="GO:0030246">
    <property type="term" value="F:carbohydrate binding"/>
    <property type="evidence" value="ECO:0007669"/>
    <property type="project" value="UniProtKB-KW"/>
</dbReference>